<name>A0A8D8IHG6_CULPI</name>
<dbReference type="PROSITE" id="PS50144">
    <property type="entry name" value="MATH"/>
    <property type="match status" value="1"/>
</dbReference>
<dbReference type="InterPro" id="IPR001394">
    <property type="entry name" value="Peptidase_C19_UCH"/>
</dbReference>
<dbReference type="InterPro" id="IPR018200">
    <property type="entry name" value="USP_CS"/>
</dbReference>
<dbReference type="PROSITE" id="PS00972">
    <property type="entry name" value="USP_1"/>
    <property type="match status" value="1"/>
</dbReference>
<dbReference type="InterPro" id="IPR038765">
    <property type="entry name" value="Papain-like_cys_pep_sf"/>
</dbReference>
<dbReference type="Pfam" id="PF22486">
    <property type="entry name" value="MATH_2"/>
    <property type="match status" value="1"/>
</dbReference>
<dbReference type="GO" id="GO:0016579">
    <property type="term" value="P:protein deubiquitination"/>
    <property type="evidence" value="ECO:0007669"/>
    <property type="project" value="InterPro"/>
</dbReference>
<reference evidence="7" key="1">
    <citation type="submission" date="2021-05" db="EMBL/GenBank/DDBJ databases">
        <authorList>
            <person name="Alioto T."/>
            <person name="Alioto T."/>
            <person name="Gomez Garrido J."/>
        </authorList>
    </citation>
    <scope>NUCLEOTIDE SEQUENCE</scope>
</reference>
<dbReference type="InterPro" id="IPR008974">
    <property type="entry name" value="TRAF-like"/>
</dbReference>
<dbReference type="Gene3D" id="3.90.70.10">
    <property type="entry name" value="Cysteine proteinases"/>
    <property type="match status" value="1"/>
</dbReference>
<evidence type="ECO:0000259" key="6">
    <source>
        <dbReference type="PROSITE" id="PS50235"/>
    </source>
</evidence>
<dbReference type="FunFam" id="2.60.210.10:FF:000014">
    <property type="entry name" value="Ubiquitin carboxyl-terminal hydrolase 7"/>
    <property type="match status" value="1"/>
</dbReference>
<feature type="region of interest" description="Disordered" evidence="4">
    <location>
        <begin position="28"/>
        <end position="49"/>
    </location>
</feature>
<dbReference type="SUPFAM" id="SSF54001">
    <property type="entry name" value="Cysteine proteinases"/>
    <property type="match status" value="1"/>
</dbReference>
<evidence type="ECO:0000256" key="2">
    <source>
        <dbReference type="ARBA" id="ARBA00031500"/>
    </source>
</evidence>
<evidence type="ECO:0000256" key="1">
    <source>
        <dbReference type="ARBA" id="ARBA00021393"/>
    </source>
</evidence>
<evidence type="ECO:0000256" key="3">
    <source>
        <dbReference type="ARBA" id="ARBA00031508"/>
    </source>
</evidence>
<dbReference type="EMBL" id="HBUE01352859">
    <property type="protein sequence ID" value="CAG6604300.1"/>
    <property type="molecule type" value="Transcribed_RNA"/>
</dbReference>
<evidence type="ECO:0000256" key="4">
    <source>
        <dbReference type="SAM" id="MobiDB-lite"/>
    </source>
</evidence>
<sequence length="362" mass="40455">MDYDKTVEAMDTQDDNELDPPNVQALAPTTVVNPANGGGGGAVTAGPEQMNMDDQDNLDDEVRSEATFSFKVENLSKLTDSVLSQAYYVRNLPWKIMAMRRTNDTTSPPSKGLGFFLQCNGESDTANWSCSASAELRLLSVIPNRDPFVRKIRHVFSRVENDWGFSFFMNWNDILNPENGYIQNDSITLEVHVTAEPPRGIFWDSKKHTGYVGLKNQGATCYMNSLLQTLYFTNQLRKAVYKMPTEADDDCKSVALALQRVFHDLQTQSKPVGTKKTNQKLRLGRARLVHAARRAGIPPRAARQAGKQNEGHQPGGNHPEAVRGQNDLVHQVSERGLHEPSHGNVLRHPAEHQGQKEHQRVL</sequence>
<feature type="domain" description="USP" evidence="6">
    <location>
        <begin position="212"/>
        <end position="362"/>
    </location>
</feature>
<feature type="compositionally biased region" description="Basic and acidic residues" evidence="4">
    <location>
        <begin position="348"/>
        <end position="362"/>
    </location>
</feature>
<dbReference type="InterPro" id="IPR028889">
    <property type="entry name" value="USP"/>
</dbReference>
<feature type="domain" description="MATH" evidence="5">
    <location>
        <begin position="65"/>
        <end position="193"/>
    </location>
</feature>
<organism evidence="7">
    <name type="scientific">Culex pipiens</name>
    <name type="common">House mosquito</name>
    <dbReference type="NCBI Taxonomy" id="7175"/>
    <lineage>
        <taxon>Eukaryota</taxon>
        <taxon>Metazoa</taxon>
        <taxon>Ecdysozoa</taxon>
        <taxon>Arthropoda</taxon>
        <taxon>Hexapoda</taxon>
        <taxon>Insecta</taxon>
        <taxon>Pterygota</taxon>
        <taxon>Neoptera</taxon>
        <taxon>Endopterygota</taxon>
        <taxon>Diptera</taxon>
        <taxon>Nematocera</taxon>
        <taxon>Culicoidea</taxon>
        <taxon>Culicidae</taxon>
        <taxon>Culicinae</taxon>
        <taxon>Culicini</taxon>
        <taxon>Culex</taxon>
        <taxon>Culex</taxon>
    </lineage>
</organism>
<dbReference type="PANTHER" id="PTHR47022:SF1">
    <property type="entry name" value="BTB AND MATH DOMAIN-CONTAINING PROTEIN 36-RELATED"/>
    <property type="match status" value="1"/>
</dbReference>
<feature type="compositionally biased region" description="Low complexity" evidence="4">
    <location>
        <begin position="295"/>
        <end position="306"/>
    </location>
</feature>
<dbReference type="PROSITE" id="PS50235">
    <property type="entry name" value="USP_3"/>
    <property type="match status" value="1"/>
</dbReference>
<dbReference type="InterPro" id="IPR002083">
    <property type="entry name" value="MATH/TRAF_dom"/>
</dbReference>
<dbReference type="SMART" id="SM00061">
    <property type="entry name" value="MATH"/>
    <property type="match status" value="1"/>
</dbReference>
<proteinExistence type="predicted"/>
<dbReference type="GO" id="GO:0004843">
    <property type="term" value="F:cysteine-type deubiquitinase activity"/>
    <property type="evidence" value="ECO:0007669"/>
    <property type="project" value="InterPro"/>
</dbReference>
<dbReference type="Gene3D" id="2.60.210.10">
    <property type="entry name" value="Apoptosis, Tumor Necrosis Factor Receptor Associated Protein 2, Chain A"/>
    <property type="match status" value="1"/>
</dbReference>
<dbReference type="Pfam" id="PF00443">
    <property type="entry name" value="UCH"/>
    <property type="match status" value="1"/>
</dbReference>
<evidence type="ECO:0000313" key="7">
    <source>
        <dbReference type="EMBL" id="CAG6552001.1"/>
    </source>
</evidence>
<keyword evidence="7" id="KW-0378">Hydrolase</keyword>
<feature type="region of interest" description="Disordered" evidence="4">
    <location>
        <begin position="334"/>
        <end position="362"/>
    </location>
</feature>
<accession>A0A8D8IHG6</accession>
<feature type="region of interest" description="Disordered" evidence="4">
    <location>
        <begin position="1"/>
        <end position="20"/>
    </location>
</feature>
<protein>
    <recommendedName>
        <fullName evidence="1">Ubiquitin carboxyl-terminal hydrolase 7</fullName>
    </recommendedName>
    <alternativeName>
        <fullName evidence="3">Ubiquitin thioesterase 7</fullName>
    </alternativeName>
    <alternativeName>
        <fullName evidence="2">Ubiquitin-specific-processing protease 7</fullName>
    </alternativeName>
</protein>
<dbReference type="SUPFAM" id="SSF49599">
    <property type="entry name" value="TRAF domain-like"/>
    <property type="match status" value="1"/>
</dbReference>
<dbReference type="AlphaFoldDB" id="A0A8D8IHG6"/>
<feature type="region of interest" description="Disordered" evidence="4">
    <location>
        <begin position="295"/>
        <end position="322"/>
    </location>
</feature>
<dbReference type="EMBL" id="HBUE01245757">
    <property type="protein sequence ID" value="CAG6552001.1"/>
    <property type="molecule type" value="Transcribed_RNA"/>
</dbReference>
<evidence type="ECO:0000259" key="5">
    <source>
        <dbReference type="PROSITE" id="PS50144"/>
    </source>
</evidence>
<dbReference type="PANTHER" id="PTHR47022">
    <property type="entry name" value="BTB AND MATH DOMAIN-CONTAINING PROTEIN 36-RELATED"/>
    <property type="match status" value="1"/>
</dbReference>